<dbReference type="GeneID" id="36396001"/>
<evidence type="ECO:0000313" key="2">
    <source>
        <dbReference type="Proteomes" id="UP000054928"/>
    </source>
</evidence>
<name>A0A0P1ASL5_PLAHL</name>
<reference evidence="2" key="1">
    <citation type="submission" date="2014-09" db="EMBL/GenBank/DDBJ databases">
        <authorList>
            <person name="Sharma Rahul"/>
            <person name="Thines Marco"/>
        </authorList>
    </citation>
    <scope>NUCLEOTIDE SEQUENCE [LARGE SCALE GENOMIC DNA]</scope>
</reference>
<proteinExistence type="predicted"/>
<dbReference type="AlphaFoldDB" id="A0A0P1ASL5"/>
<evidence type="ECO:0000313" key="1">
    <source>
        <dbReference type="EMBL" id="CEG44597.1"/>
    </source>
</evidence>
<keyword evidence="2" id="KW-1185">Reference proteome</keyword>
<accession>A0A0P1ASL5</accession>
<dbReference type="Proteomes" id="UP000054928">
    <property type="component" value="Unassembled WGS sequence"/>
</dbReference>
<dbReference type="RefSeq" id="XP_024580966.1">
    <property type="nucleotide sequence ID" value="XM_024730717.1"/>
</dbReference>
<organism evidence="1 2">
    <name type="scientific">Plasmopara halstedii</name>
    <name type="common">Downy mildew of sunflower</name>
    <dbReference type="NCBI Taxonomy" id="4781"/>
    <lineage>
        <taxon>Eukaryota</taxon>
        <taxon>Sar</taxon>
        <taxon>Stramenopiles</taxon>
        <taxon>Oomycota</taxon>
        <taxon>Peronosporomycetes</taxon>
        <taxon>Peronosporales</taxon>
        <taxon>Peronosporaceae</taxon>
        <taxon>Plasmopara</taxon>
    </lineage>
</organism>
<protein>
    <submittedName>
        <fullName evidence="1">Uncharacterized protein</fullName>
    </submittedName>
</protein>
<dbReference type="EMBL" id="CCYD01001204">
    <property type="protein sequence ID" value="CEG44597.1"/>
    <property type="molecule type" value="Genomic_DNA"/>
</dbReference>
<sequence>MNIKTQLQDNRLDIFTDRIHIYVSSWRRHWQQQEEAQPRYRISRHRMFRQETFVQQAMSPARAPTNSAHSKISLNTNKVNGIDAI</sequence>